<organism evidence="1">
    <name type="scientific">marine metagenome</name>
    <dbReference type="NCBI Taxonomy" id="408172"/>
    <lineage>
        <taxon>unclassified sequences</taxon>
        <taxon>metagenomes</taxon>
        <taxon>ecological metagenomes</taxon>
    </lineage>
</organism>
<dbReference type="Pfam" id="PF13479">
    <property type="entry name" value="AAA_24"/>
    <property type="match status" value="1"/>
</dbReference>
<gene>
    <name evidence="1" type="ORF">METZ01_LOCUS265187</name>
</gene>
<name>A0A382JMD6_9ZZZZ</name>
<evidence type="ECO:0000313" key="1">
    <source>
        <dbReference type="EMBL" id="SVC12333.1"/>
    </source>
</evidence>
<dbReference type="EMBL" id="UINC01074790">
    <property type="protein sequence ID" value="SVC12333.1"/>
    <property type="molecule type" value="Genomic_DNA"/>
</dbReference>
<accession>A0A382JMD6</accession>
<sequence length="218" mass="25213">MDKPEGVMYLNCENGKKLPFKSKFKELTVTDPTQIYQAFEEAEKMKDTHTIVIDSLTYLMDMYESTKVLNSTNTMQAWGQYAQYMKVLMSQIVAKSTKNVVFLAHTTDVLNEAEMVNETLVKVKGSLMNQGIESFFTCVISTKKVAMAKLEDKIAKSPLFKATQDNKDDGFKYVFQTRLTKETVNERIRSPMGMWSRNETYIDNNLQNVINRLHEYYK</sequence>
<protein>
    <submittedName>
        <fullName evidence="1">Uncharacterized protein</fullName>
    </submittedName>
</protein>
<reference evidence="1" key="1">
    <citation type="submission" date="2018-05" db="EMBL/GenBank/DDBJ databases">
        <authorList>
            <person name="Lanie J.A."/>
            <person name="Ng W.-L."/>
            <person name="Kazmierczak K.M."/>
            <person name="Andrzejewski T.M."/>
            <person name="Davidsen T.M."/>
            <person name="Wayne K.J."/>
            <person name="Tettelin H."/>
            <person name="Glass J.I."/>
            <person name="Rusch D."/>
            <person name="Podicherti R."/>
            <person name="Tsui H.-C.T."/>
            <person name="Winkler M.E."/>
        </authorList>
    </citation>
    <scope>NUCLEOTIDE SEQUENCE</scope>
</reference>
<dbReference type="AlphaFoldDB" id="A0A382JMD6"/>
<proteinExistence type="predicted"/>